<evidence type="ECO:0000313" key="4">
    <source>
        <dbReference type="Proteomes" id="UP000180133"/>
    </source>
</evidence>
<keyword evidence="1" id="KW-1133">Transmembrane helix</keyword>
<dbReference type="RefSeq" id="WP_010449869.1">
    <property type="nucleotide sequence ID" value="NZ_AP019798.1"/>
</dbReference>
<keyword evidence="4" id="KW-1185">Reference proteome</keyword>
<dbReference type="AlphaFoldDB" id="A0A2K7SNV5"/>
<dbReference type="OrthoDB" id="5824286at2"/>
<reference evidence="3 4" key="1">
    <citation type="submission" date="2016-09" db="EMBL/GenBank/DDBJ databases">
        <title>Isolation, identification and antibiotic sensitivity analysis of bacterial pathogen from juvenile Hippocampus erectus with tail-rotted disease.</title>
        <authorList>
            <person name="Yang Q."/>
        </authorList>
    </citation>
    <scope>NUCLEOTIDE SEQUENCE [LARGE SCALE GENOMIC DNA]</scope>
    <source>
        <strain evidence="3 4">HM-10</strain>
    </source>
</reference>
<dbReference type="Pfam" id="PF11012">
    <property type="entry name" value="DUF2850"/>
    <property type="match status" value="1"/>
</dbReference>
<dbReference type="Proteomes" id="UP000180133">
    <property type="component" value="Unassembled WGS sequence"/>
</dbReference>
<proteinExistence type="predicted"/>
<keyword evidence="1" id="KW-0812">Transmembrane</keyword>
<sequence length="148" mass="16782">MSSLAKKNAAINEQPTQKKTNTRKWIERALMFIALVGTLAVIGVYGDLIGRFVYKPVPKSLIYGKWIEQEVAPYAREEFIVSERGIIVQGSTVATDFEFDGKTFSYKVGSKVREFEFVGQNHTEMKLDSNAHYLPVFRLEGKSDLSLR</sequence>
<gene>
    <name evidence="3" type="ORF">BI375_12120</name>
    <name evidence="2" type="ORF">VroAM7_23050</name>
</gene>
<evidence type="ECO:0000313" key="3">
    <source>
        <dbReference type="EMBL" id="OHY88778.1"/>
    </source>
</evidence>
<evidence type="ECO:0000313" key="5">
    <source>
        <dbReference type="Proteomes" id="UP000315115"/>
    </source>
</evidence>
<keyword evidence="1" id="KW-0472">Membrane</keyword>
<evidence type="ECO:0000256" key="1">
    <source>
        <dbReference type="SAM" id="Phobius"/>
    </source>
</evidence>
<dbReference type="EMBL" id="MKFT01000062">
    <property type="protein sequence ID" value="OHY88778.1"/>
    <property type="molecule type" value="Genomic_DNA"/>
</dbReference>
<dbReference type="EMBL" id="AP019798">
    <property type="protein sequence ID" value="BBL89652.1"/>
    <property type="molecule type" value="Genomic_DNA"/>
</dbReference>
<organism evidence="2 5">
    <name type="scientific">Vibrio rotiferianus</name>
    <dbReference type="NCBI Taxonomy" id="190895"/>
    <lineage>
        <taxon>Bacteria</taxon>
        <taxon>Pseudomonadati</taxon>
        <taxon>Pseudomonadota</taxon>
        <taxon>Gammaproteobacteria</taxon>
        <taxon>Vibrionales</taxon>
        <taxon>Vibrionaceae</taxon>
        <taxon>Vibrio</taxon>
    </lineage>
</organism>
<dbReference type="InterPro" id="IPR021271">
    <property type="entry name" value="DUF2850"/>
</dbReference>
<name>A0A2K7SNV5_9VIBR</name>
<reference evidence="5" key="2">
    <citation type="submission" date="2019-07" db="EMBL/GenBank/DDBJ databases">
        <title>Complete Genome Sequences of Vibrion rotiferianus strain AM7.</title>
        <authorList>
            <person name="Miyazaki K."/>
            <person name="Wiseschart A."/>
            <person name="Pootanakit K."/>
            <person name="Ishimori K."/>
            <person name="Kitahara K."/>
        </authorList>
    </citation>
    <scope>NUCLEOTIDE SEQUENCE [LARGE SCALE GENOMIC DNA]</scope>
    <source>
        <strain evidence="5">AM7</strain>
    </source>
</reference>
<evidence type="ECO:0000313" key="2">
    <source>
        <dbReference type="EMBL" id="BBL89652.1"/>
    </source>
</evidence>
<accession>A0A2K7SNV5</accession>
<protein>
    <submittedName>
        <fullName evidence="3">N-acetylglutamate synthase</fullName>
    </submittedName>
</protein>
<dbReference type="Proteomes" id="UP000315115">
    <property type="component" value="Chromosome 1"/>
</dbReference>
<feature type="transmembrane region" description="Helical" evidence="1">
    <location>
        <begin position="29"/>
        <end position="54"/>
    </location>
</feature>
<reference evidence="2" key="3">
    <citation type="journal article" date="2020" name="Microbiol. Resour. Announc.">
        <title>Complete Genome Sequence of Vibrio rotiferianus Strain AM7.</title>
        <authorList>
            <person name="Miyazaki K."/>
            <person name="Wiseschart A."/>
            <person name="Pootanakit K."/>
            <person name="Kitahara K."/>
        </authorList>
    </citation>
    <scope>NUCLEOTIDE SEQUENCE</scope>
    <source>
        <strain evidence="2">AM7</strain>
    </source>
</reference>